<feature type="compositionally biased region" description="Basic and acidic residues" evidence="1">
    <location>
        <begin position="70"/>
        <end position="83"/>
    </location>
</feature>
<evidence type="ECO:0000313" key="2">
    <source>
        <dbReference type="EMBL" id="CAB1460115.1"/>
    </source>
</evidence>
<feature type="region of interest" description="Disordered" evidence="1">
    <location>
        <begin position="50"/>
        <end position="94"/>
    </location>
</feature>
<reference evidence="2" key="1">
    <citation type="submission" date="2020-03" db="EMBL/GenBank/DDBJ databases">
        <authorList>
            <person name="Weist P."/>
        </authorList>
    </citation>
    <scope>NUCLEOTIDE SEQUENCE</scope>
</reference>
<accession>A0A9N7W2J8</accession>
<protein>
    <submittedName>
        <fullName evidence="2">Uncharacterized protein</fullName>
    </submittedName>
</protein>
<dbReference type="AlphaFoldDB" id="A0A9N7W2J8"/>
<proteinExistence type="predicted"/>
<evidence type="ECO:0000256" key="1">
    <source>
        <dbReference type="SAM" id="MobiDB-lite"/>
    </source>
</evidence>
<gene>
    <name evidence="2" type="ORF">PLEPLA_LOCUS47952</name>
</gene>
<dbReference type="EMBL" id="CADEAL010004461">
    <property type="protein sequence ID" value="CAB1460115.1"/>
    <property type="molecule type" value="Genomic_DNA"/>
</dbReference>
<dbReference type="Proteomes" id="UP001153269">
    <property type="component" value="Unassembled WGS sequence"/>
</dbReference>
<evidence type="ECO:0000313" key="3">
    <source>
        <dbReference type="Proteomes" id="UP001153269"/>
    </source>
</evidence>
<name>A0A9N7W2J8_PLEPL</name>
<feature type="region of interest" description="Disordered" evidence="1">
    <location>
        <begin position="1"/>
        <end position="36"/>
    </location>
</feature>
<comment type="caution">
    <text evidence="2">The sequence shown here is derived from an EMBL/GenBank/DDBJ whole genome shotgun (WGS) entry which is preliminary data.</text>
</comment>
<sequence>MAEDRLEVGGARKLAEVTDGGCESGSGEEEAASHSDVLLAPLASSLSVPRRLSPFSNGSRGQLRSCLCPADRRDPDEQAEARDILGSMKQTSPLHTASNGIIDLLLHDGWSQSWSKANPGKVP</sequence>
<keyword evidence="3" id="KW-1185">Reference proteome</keyword>
<organism evidence="2 3">
    <name type="scientific">Pleuronectes platessa</name>
    <name type="common">European plaice</name>
    <dbReference type="NCBI Taxonomy" id="8262"/>
    <lineage>
        <taxon>Eukaryota</taxon>
        <taxon>Metazoa</taxon>
        <taxon>Chordata</taxon>
        <taxon>Craniata</taxon>
        <taxon>Vertebrata</taxon>
        <taxon>Euteleostomi</taxon>
        <taxon>Actinopterygii</taxon>
        <taxon>Neopterygii</taxon>
        <taxon>Teleostei</taxon>
        <taxon>Neoteleostei</taxon>
        <taxon>Acanthomorphata</taxon>
        <taxon>Carangaria</taxon>
        <taxon>Pleuronectiformes</taxon>
        <taxon>Pleuronectoidei</taxon>
        <taxon>Pleuronectidae</taxon>
        <taxon>Pleuronectes</taxon>
    </lineage>
</organism>